<dbReference type="Proteomes" id="UP001155483">
    <property type="component" value="Unassembled WGS sequence"/>
</dbReference>
<sequence>MSQSKSKTIVLIHGNFVNNKTWAEWKLYYEQKGYTVFTPANPGHRGDPAELRAHIHPDLIKTGFIDVVNNIAQLIDSLPEKPLVIGHSMAGMAALKLLELGKAAAAVSIDGAPPKNVFPPFSTIKVVLPAFGFLSGKGYFMGSRDWYHHAFFNTLPEEKRSEAFDSIAVPESHRVSRQLVLNSFSNIDFNNPHAPLLFIGGGKDHIFPGTLTRTIASKYKDKQSRVDVKIFEDKSHFICGEPGWEEVADYILNWYEQQ</sequence>
<evidence type="ECO:0000259" key="1">
    <source>
        <dbReference type="Pfam" id="PF12697"/>
    </source>
</evidence>
<dbReference type="EMBL" id="JAOTIF010000020">
    <property type="protein sequence ID" value="MCU7551431.1"/>
    <property type="molecule type" value="Genomic_DNA"/>
</dbReference>
<dbReference type="RefSeq" id="WP_279298870.1">
    <property type="nucleotide sequence ID" value="NZ_JAOTIF010000020.1"/>
</dbReference>
<dbReference type="InterPro" id="IPR000073">
    <property type="entry name" value="AB_hydrolase_1"/>
</dbReference>
<comment type="caution">
    <text evidence="2">The sequence shown here is derived from an EMBL/GenBank/DDBJ whole genome shotgun (WGS) entry which is preliminary data.</text>
</comment>
<name>A0A9X2XYW7_9BACT</name>
<reference evidence="2" key="2">
    <citation type="submission" date="2023-04" db="EMBL/GenBank/DDBJ databases">
        <title>Paracnuella aquatica gen. nov., sp. nov., a member of the family Chitinophagaceae isolated from a hot spring.</title>
        <authorList>
            <person name="Wang C."/>
        </authorList>
    </citation>
    <scope>NUCLEOTIDE SEQUENCE</scope>
    <source>
        <strain evidence="2">LB-8</strain>
    </source>
</reference>
<proteinExistence type="predicted"/>
<accession>A0A9X2XYW7</accession>
<dbReference type="SUPFAM" id="SSF53474">
    <property type="entry name" value="alpha/beta-Hydrolases"/>
    <property type="match status" value="1"/>
</dbReference>
<dbReference type="InterPro" id="IPR050228">
    <property type="entry name" value="Carboxylesterase_BioH"/>
</dbReference>
<reference evidence="2" key="1">
    <citation type="submission" date="2022-09" db="EMBL/GenBank/DDBJ databases">
        <authorList>
            <person name="Yuan C."/>
            <person name="Ke Z."/>
        </authorList>
    </citation>
    <scope>NUCLEOTIDE SEQUENCE</scope>
    <source>
        <strain evidence="2">LB-8</strain>
    </source>
</reference>
<keyword evidence="3" id="KW-1185">Reference proteome</keyword>
<organism evidence="2 3">
    <name type="scientific">Paraflavisolibacter caeni</name>
    <dbReference type="NCBI Taxonomy" id="2982496"/>
    <lineage>
        <taxon>Bacteria</taxon>
        <taxon>Pseudomonadati</taxon>
        <taxon>Bacteroidota</taxon>
        <taxon>Chitinophagia</taxon>
        <taxon>Chitinophagales</taxon>
        <taxon>Chitinophagaceae</taxon>
        <taxon>Paraflavisolibacter</taxon>
    </lineage>
</organism>
<feature type="domain" description="AB hydrolase-1" evidence="1">
    <location>
        <begin position="9"/>
        <end position="248"/>
    </location>
</feature>
<evidence type="ECO:0000313" key="3">
    <source>
        <dbReference type="Proteomes" id="UP001155483"/>
    </source>
</evidence>
<dbReference type="GO" id="GO:0016787">
    <property type="term" value="F:hydrolase activity"/>
    <property type="evidence" value="ECO:0007669"/>
    <property type="project" value="UniProtKB-KW"/>
</dbReference>
<evidence type="ECO:0000313" key="2">
    <source>
        <dbReference type="EMBL" id="MCU7551431.1"/>
    </source>
</evidence>
<dbReference type="Pfam" id="PF12697">
    <property type="entry name" value="Abhydrolase_6"/>
    <property type="match status" value="1"/>
</dbReference>
<dbReference type="Gene3D" id="3.40.50.1820">
    <property type="entry name" value="alpha/beta hydrolase"/>
    <property type="match status" value="1"/>
</dbReference>
<gene>
    <name evidence="2" type="ORF">OCK74_20075</name>
</gene>
<keyword evidence="2" id="KW-0378">Hydrolase</keyword>
<protein>
    <submittedName>
        <fullName evidence="2">Alpha/beta hydrolase</fullName>
    </submittedName>
</protein>
<dbReference type="AlphaFoldDB" id="A0A9X2XYW7"/>
<dbReference type="PANTHER" id="PTHR43194">
    <property type="entry name" value="HYDROLASE ALPHA/BETA FOLD FAMILY"/>
    <property type="match status" value="1"/>
</dbReference>
<dbReference type="InterPro" id="IPR029058">
    <property type="entry name" value="AB_hydrolase_fold"/>
</dbReference>
<dbReference type="PANTHER" id="PTHR43194:SF5">
    <property type="entry name" value="PIMELOYL-[ACYL-CARRIER PROTEIN] METHYL ESTER ESTERASE"/>
    <property type="match status" value="1"/>
</dbReference>